<keyword evidence="1" id="KW-1133">Transmembrane helix</keyword>
<reference evidence="2" key="1">
    <citation type="submission" date="2021-02" db="EMBL/GenBank/DDBJ databases">
        <authorList>
            <person name="Nowell W R."/>
        </authorList>
    </citation>
    <scope>NUCLEOTIDE SEQUENCE</scope>
</reference>
<dbReference type="AlphaFoldDB" id="A0A814IWW3"/>
<dbReference type="EMBL" id="CAJNOR010000890">
    <property type="protein sequence ID" value="CAF1030124.1"/>
    <property type="molecule type" value="Genomic_DNA"/>
</dbReference>
<sequence length="100" mass="11496">MFFIGISIPFVGILLVIYFGLSNTRNLIIHQFLIKRKQQQQTKSTYDSSTSYVTVPMASIALEDDEDLMKYDLSSNFSESTSIELRLEQDLDSDNDIYDI</sequence>
<dbReference type="Proteomes" id="UP000663828">
    <property type="component" value="Unassembled WGS sequence"/>
</dbReference>
<evidence type="ECO:0000313" key="3">
    <source>
        <dbReference type="Proteomes" id="UP000663828"/>
    </source>
</evidence>
<protein>
    <submittedName>
        <fullName evidence="2">Uncharacterized protein</fullName>
    </submittedName>
</protein>
<comment type="caution">
    <text evidence="2">The sequence shown here is derived from an EMBL/GenBank/DDBJ whole genome shotgun (WGS) entry which is preliminary data.</text>
</comment>
<evidence type="ECO:0000313" key="2">
    <source>
        <dbReference type="EMBL" id="CAF1030124.1"/>
    </source>
</evidence>
<keyword evidence="1" id="KW-0812">Transmembrane</keyword>
<feature type="transmembrane region" description="Helical" evidence="1">
    <location>
        <begin position="6"/>
        <end position="28"/>
    </location>
</feature>
<gene>
    <name evidence="2" type="ORF">XAT740_LOCUS14703</name>
</gene>
<keyword evidence="1" id="KW-0472">Membrane</keyword>
<evidence type="ECO:0000256" key="1">
    <source>
        <dbReference type="SAM" id="Phobius"/>
    </source>
</evidence>
<accession>A0A814IWW3</accession>
<organism evidence="2 3">
    <name type="scientific">Adineta ricciae</name>
    <name type="common">Rotifer</name>
    <dbReference type="NCBI Taxonomy" id="249248"/>
    <lineage>
        <taxon>Eukaryota</taxon>
        <taxon>Metazoa</taxon>
        <taxon>Spiralia</taxon>
        <taxon>Gnathifera</taxon>
        <taxon>Rotifera</taxon>
        <taxon>Eurotatoria</taxon>
        <taxon>Bdelloidea</taxon>
        <taxon>Adinetida</taxon>
        <taxon>Adinetidae</taxon>
        <taxon>Adineta</taxon>
    </lineage>
</organism>
<proteinExistence type="predicted"/>
<name>A0A814IWW3_ADIRI</name>
<keyword evidence="3" id="KW-1185">Reference proteome</keyword>